<evidence type="ECO:0000313" key="3">
    <source>
        <dbReference type="WBParaSite" id="L893_g5187.t1"/>
    </source>
</evidence>
<name>A0A1I8AGA3_9BILA</name>
<sequence>MSATERIKSIIETFLNLLTQPGAPSPEQDFLIHRVSHLIQNPSEDDILWAEISRLERMNQMSLQENHHLKEQVAKAHMRLELEEEKGRRRELNVEQLEIYEELEIVSAENKKLKQHLKVRDFYAQDDEWAEAASLKIHRLEQENEKLSTDLKCLNYSMEMERSYHQKKKYFLEETVVELCKIINEAKPSSDYSDDAEAASQNGDEWVEAASLKFTRSSEEENEKLSSDLKSNQIMDKKRSTYLGMSLLQAALDEDVKDEAEDQDKDGAECNGKEKKKLTVAKNNLSACFRNVKKRLFGHQ</sequence>
<organism evidence="2 3">
    <name type="scientific">Steinernema glaseri</name>
    <dbReference type="NCBI Taxonomy" id="37863"/>
    <lineage>
        <taxon>Eukaryota</taxon>
        <taxon>Metazoa</taxon>
        <taxon>Ecdysozoa</taxon>
        <taxon>Nematoda</taxon>
        <taxon>Chromadorea</taxon>
        <taxon>Rhabditida</taxon>
        <taxon>Tylenchina</taxon>
        <taxon>Panagrolaimomorpha</taxon>
        <taxon>Strongyloidoidea</taxon>
        <taxon>Steinernematidae</taxon>
        <taxon>Steinernema</taxon>
    </lineage>
</organism>
<keyword evidence="1" id="KW-0175">Coiled coil</keyword>
<dbReference type="WBParaSite" id="L893_g5187.t1">
    <property type="protein sequence ID" value="L893_g5187.t1"/>
    <property type="gene ID" value="L893_g5187"/>
</dbReference>
<proteinExistence type="predicted"/>
<evidence type="ECO:0000313" key="2">
    <source>
        <dbReference type="Proteomes" id="UP000095287"/>
    </source>
</evidence>
<accession>A0A1I8AGA3</accession>
<feature type="coiled-coil region" evidence="1">
    <location>
        <begin position="130"/>
        <end position="157"/>
    </location>
</feature>
<protein>
    <submittedName>
        <fullName evidence="3">RH2 domain-containing protein</fullName>
    </submittedName>
</protein>
<feature type="coiled-coil region" evidence="1">
    <location>
        <begin position="52"/>
        <end position="95"/>
    </location>
</feature>
<evidence type="ECO:0000256" key="1">
    <source>
        <dbReference type="SAM" id="Coils"/>
    </source>
</evidence>
<keyword evidence="2" id="KW-1185">Reference proteome</keyword>
<dbReference type="Proteomes" id="UP000095287">
    <property type="component" value="Unplaced"/>
</dbReference>
<dbReference type="AlphaFoldDB" id="A0A1I8AGA3"/>
<reference evidence="3" key="1">
    <citation type="submission" date="2016-11" db="UniProtKB">
        <authorList>
            <consortium name="WormBaseParasite"/>
        </authorList>
    </citation>
    <scope>IDENTIFICATION</scope>
</reference>